<dbReference type="GO" id="GO:0006508">
    <property type="term" value="P:proteolysis"/>
    <property type="evidence" value="ECO:0007669"/>
    <property type="project" value="InterPro"/>
</dbReference>
<dbReference type="InterPro" id="IPR011600">
    <property type="entry name" value="Pept_C14_caspase"/>
</dbReference>
<dbReference type="PANTHER" id="PTHR48104">
    <property type="entry name" value="METACASPASE-4"/>
    <property type="match status" value="1"/>
</dbReference>
<name>A0A8H3E2Z7_9AGAM</name>
<evidence type="ECO:0000259" key="2">
    <source>
        <dbReference type="Pfam" id="PF00656"/>
    </source>
</evidence>
<feature type="non-terminal residue" evidence="3">
    <location>
        <position position="1"/>
    </location>
</feature>
<proteinExistence type="inferred from homology"/>
<dbReference type="PANTHER" id="PTHR48104:SF30">
    <property type="entry name" value="METACASPASE-1"/>
    <property type="match status" value="1"/>
</dbReference>
<accession>A0A8H3E2Z7</accession>
<gene>
    <name evidence="3" type="ORF">RDB_LOCUS92569</name>
</gene>
<sequence length="270" mass="30205">VALPLQFLNGVAMSNSLVASIPTGPEGTYAGRRGPNDDFMSRFCAPTWRKMDDPKPTSGRRRALAIAICYASGTVPSKLPGTYNDANNVIRMLERFGYEANDICVLADIEIRRCDPTGIARDMSRQPTRENIVKAIQWLGEGSGDRQNRFLCFTGHGHIQNYPTNNGIESREGIFPCDIGFESLKRCEVCVCEENHWGVIKSDANREVERHMPSLLTVLWDYNLNFLLTSVIMPGTKFTVRLCAPSLRSHYHINLAPFRLYLIVAIAGVH</sequence>
<evidence type="ECO:0000313" key="3">
    <source>
        <dbReference type="EMBL" id="CAE7154787.1"/>
    </source>
</evidence>
<comment type="similarity">
    <text evidence="1">Belongs to the peptidase C14B family.</text>
</comment>
<feature type="domain" description="Peptidase C14 caspase" evidence="2">
    <location>
        <begin position="60"/>
        <end position="179"/>
    </location>
</feature>
<dbReference type="InterPro" id="IPR050452">
    <property type="entry name" value="Metacaspase"/>
</dbReference>
<dbReference type="Pfam" id="PF00656">
    <property type="entry name" value="Peptidase_C14"/>
    <property type="match status" value="1"/>
</dbReference>
<organism evidence="3 4">
    <name type="scientific">Rhizoctonia solani</name>
    <dbReference type="NCBI Taxonomy" id="456999"/>
    <lineage>
        <taxon>Eukaryota</taxon>
        <taxon>Fungi</taxon>
        <taxon>Dikarya</taxon>
        <taxon>Basidiomycota</taxon>
        <taxon>Agaricomycotina</taxon>
        <taxon>Agaricomycetes</taxon>
        <taxon>Cantharellales</taxon>
        <taxon>Ceratobasidiaceae</taxon>
        <taxon>Rhizoctonia</taxon>
    </lineage>
</organism>
<dbReference type="AlphaFoldDB" id="A0A8H3E2Z7"/>
<reference evidence="3" key="1">
    <citation type="submission" date="2021-01" db="EMBL/GenBank/DDBJ databases">
        <authorList>
            <person name="Kaushik A."/>
        </authorList>
    </citation>
    <scope>NUCLEOTIDE SEQUENCE</scope>
    <source>
        <strain evidence="3">AG5</strain>
    </source>
</reference>
<protein>
    <recommendedName>
        <fullName evidence="2">Peptidase C14 caspase domain-containing protein</fullName>
    </recommendedName>
</protein>
<dbReference type="GO" id="GO:0005737">
    <property type="term" value="C:cytoplasm"/>
    <property type="evidence" value="ECO:0007669"/>
    <property type="project" value="TreeGrafter"/>
</dbReference>
<dbReference type="GO" id="GO:0004197">
    <property type="term" value="F:cysteine-type endopeptidase activity"/>
    <property type="evidence" value="ECO:0007669"/>
    <property type="project" value="InterPro"/>
</dbReference>
<evidence type="ECO:0000313" key="4">
    <source>
        <dbReference type="Proteomes" id="UP000663827"/>
    </source>
</evidence>
<evidence type="ECO:0000256" key="1">
    <source>
        <dbReference type="ARBA" id="ARBA00009005"/>
    </source>
</evidence>
<comment type="caution">
    <text evidence="3">The sequence shown here is derived from an EMBL/GenBank/DDBJ whole genome shotgun (WGS) entry which is preliminary data.</text>
</comment>
<dbReference type="Proteomes" id="UP000663827">
    <property type="component" value="Unassembled WGS sequence"/>
</dbReference>
<dbReference type="Gene3D" id="3.40.50.12660">
    <property type="match status" value="1"/>
</dbReference>
<dbReference type="EMBL" id="CAJNJQ010001919">
    <property type="protein sequence ID" value="CAE7154787.1"/>
    <property type="molecule type" value="Genomic_DNA"/>
</dbReference>